<accession>A0A1T4TU27</accession>
<dbReference type="EMBL" id="FUWP01000014">
    <property type="protein sequence ID" value="SKA43934.1"/>
    <property type="molecule type" value="Genomic_DNA"/>
</dbReference>
<evidence type="ECO:0000313" key="1">
    <source>
        <dbReference type="EMBL" id="SKA43934.1"/>
    </source>
</evidence>
<dbReference type="AlphaFoldDB" id="A0A1T4TU27"/>
<dbReference type="OrthoDB" id="8617719at2"/>
<sequence>MRRIIKQQGAEPQELISWKRGNPRGVYADLTEVEREAIRYQCTTEQFYICAYCGKAISGTNSDTMNEHVEARRIAPNRSLDLTNIVASCNTSNQCDDSHASQIIPLTPLMAECETELTYSLSGRVSGTTERANIAIQVLNLGDTERNNRSLVEQRKQYIFTLLSVNGINPDDGLDDDELLEMVIDDLATPSDGKLEPFSPAAINVLKKWVA</sequence>
<reference evidence="1 2" key="1">
    <citation type="submission" date="2017-02" db="EMBL/GenBank/DDBJ databases">
        <authorList>
            <person name="Peterson S.W."/>
        </authorList>
    </citation>
    <scope>NUCLEOTIDE SEQUENCE [LARGE SCALE GENOMIC DNA]</scope>
    <source>
        <strain evidence="1 2">CECT 9189</strain>
    </source>
</reference>
<evidence type="ECO:0008006" key="3">
    <source>
        <dbReference type="Google" id="ProtNLM"/>
    </source>
</evidence>
<name>A0A1T4TU27_9GAMM</name>
<organism evidence="1 2">
    <name type="scientific">Photobacterium toruni</name>
    <dbReference type="NCBI Taxonomy" id="1935446"/>
    <lineage>
        <taxon>Bacteria</taxon>
        <taxon>Pseudomonadati</taxon>
        <taxon>Pseudomonadota</taxon>
        <taxon>Gammaproteobacteria</taxon>
        <taxon>Vibrionales</taxon>
        <taxon>Vibrionaceae</taxon>
        <taxon>Photobacterium</taxon>
    </lineage>
</organism>
<protein>
    <recommendedName>
        <fullName evidence="3">TIGR02646 family protein</fullName>
    </recommendedName>
</protein>
<dbReference type="RefSeq" id="WP_080175244.1">
    <property type="nucleotide sequence ID" value="NZ_AP024855.1"/>
</dbReference>
<gene>
    <name evidence="1" type="ORF">CZ814_02470</name>
</gene>
<proteinExistence type="predicted"/>
<evidence type="ECO:0000313" key="2">
    <source>
        <dbReference type="Proteomes" id="UP000191116"/>
    </source>
</evidence>
<dbReference type="Proteomes" id="UP000191116">
    <property type="component" value="Unassembled WGS sequence"/>
</dbReference>